<dbReference type="KEGG" id="cel:CELE_C17H11.5"/>
<evidence type="ECO:0000313" key="1">
    <source>
        <dbReference type="EMBL" id="CCD64986.1"/>
    </source>
</evidence>
<evidence type="ECO:0000313" key="3">
    <source>
        <dbReference type="WormBase" id="C17H11.5"/>
    </source>
</evidence>
<dbReference type="PaxDb" id="6239-C17H11.5"/>
<gene>
    <name evidence="1 3" type="ORF">C17H11.5</name>
    <name evidence="1" type="ORF">CELE_C17H11.5</name>
</gene>
<dbReference type="RefSeq" id="NP_001379691.1">
    <property type="nucleotide sequence ID" value="NM_001392808.1"/>
</dbReference>
<reference evidence="1 2" key="1">
    <citation type="journal article" date="1998" name="Science">
        <title>Genome sequence of the nematode C. elegans: a platform for investigating biology.</title>
        <authorList>
            <consortium name="The C. elegans sequencing consortium"/>
            <person name="Sulson J.E."/>
            <person name="Waterston R."/>
        </authorList>
    </citation>
    <scope>NUCLEOTIDE SEQUENCE [LARGE SCALE GENOMIC DNA]</scope>
    <source>
        <strain evidence="1 2">Bristol N2</strain>
    </source>
</reference>
<accession>P91066</accession>
<dbReference type="CTD" id="182753"/>
<name>P91066_CAEEL</name>
<dbReference type="EMBL" id="BX284606">
    <property type="protein sequence ID" value="CCD64986.1"/>
    <property type="molecule type" value="Genomic_DNA"/>
</dbReference>
<dbReference type="FunCoup" id="P91066">
    <property type="interactions" value="105"/>
</dbReference>
<protein>
    <submittedName>
        <fullName evidence="1">Phage protein</fullName>
    </submittedName>
</protein>
<dbReference type="Bgee" id="WBGene00015925">
    <property type="expression patterns" value="Expressed in pharyngeal muscle cell (C elegans) and 3 other cell types or tissues"/>
</dbReference>
<dbReference type="AGR" id="WB:WBGene00015925"/>
<proteinExistence type="predicted"/>
<dbReference type="GeneID" id="182753"/>
<dbReference type="WormBase" id="C17H11.5">
    <property type="protein sequence ID" value="CE45887"/>
    <property type="gene ID" value="WBGene00015925"/>
</dbReference>
<sequence length="161" mass="18752">MTGFVKLLTEKAKIAMRHLKECDLDAPCFCSHHPAETYVFPDQYTLNKLMNGEAPPGPIPRNKLNDWVGVPPVCPENDDGAIIEFSVAMETCRYDYMTIKYWLDYQRISIAAMKVYDRMKREKYNRPCNVVIRFICRAIRLLFGIENKKRFDGAPLIRKEI</sequence>
<evidence type="ECO:0000313" key="2">
    <source>
        <dbReference type="Proteomes" id="UP000001940"/>
    </source>
</evidence>
<organism evidence="1 2">
    <name type="scientific">Caenorhabditis elegans</name>
    <dbReference type="NCBI Taxonomy" id="6239"/>
    <lineage>
        <taxon>Eukaryota</taxon>
        <taxon>Metazoa</taxon>
        <taxon>Ecdysozoa</taxon>
        <taxon>Nematoda</taxon>
        <taxon>Chromadorea</taxon>
        <taxon>Rhabditida</taxon>
        <taxon>Rhabditina</taxon>
        <taxon>Rhabditomorpha</taxon>
        <taxon>Rhabditoidea</taxon>
        <taxon>Rhabditidae</taxon>
        <taxon>Peloderinae</taxon>
        <taxon>Caenorhabditis</taxon>
    </lineage>
</organism>
<dbReference type="InParanoid" id="P91066"/>
<dbReference type="HOGENOM" id="CLU_1645251_0_0_1"/>
<dbReference type="AlphaFoldDB" id="P91066"/>
<dbReference type="Proteomes" id="UP000001940">
    <property type="component" value="Chromosome X"/>
</dbReference>
<dbReference type="UCSC" id="C17H11.5">
    <property type="organism name" value="c. elegans"/>
</dbReference>
<keyword evidence="2" id="KW-1185">Reference proteome</keyword>